<dbReference type="GO" id="GO:0016740">
    <property type="term" value="F:transferase activity"/>
    <property type="evidence" value="ECO:0007669"/>
    <property type="project" value="UniProtKB-KW"/>
</dbReference>
<keyword evidence="1" id="KW-0808">Transferase</keyword>
<dbReference type="SUPFAM" id="SSF53756">
    <property type="entry name" value="UDP-Glycosyltransferase/glycogen phosphorylase"/>
    <property type="match status" value="1"/>
</dbReference>
<dbReference type="AlphaFoldDB" id="A0A1S6PTK4"/>
<reference evidence="1" key="1">
    <citation type="journal article" date="2017" name="Front. Cell. Infect. Microbiol.">
        <title>The Escherichia coli Serogroup O1 and O2 Lipopolysaccharides Are Encoded by Multiple O-antigen Gene Clusters.</title>
        <authorList>
            <person name="Delannoy S."/>
            <person name="Beutin L."/>
            <person name="Mariani-Kurkdjian P."/>
            <person name="Fleiss A."/>
            <person name="Bonacorsi S."/>
            <person name="Fach P."/>
        </authorList>
    </citation>
    <scope>NUCLEOTIDE SEQUENCE</scope>
    <source>
        <strain evidence="1">CB11127</strain>
    </source>
</reference>
<evidence type="ECO:0000313" key="1">
    <source>
        <dbReference type="EMBL" id="AQU71786.1"/>
    </source>
</evidence>
<accession>A0A1S6PTK4</accession>
<proteinExistence type="predicted"/>
<name>A0A1S6PTK4_ECOLX</name>
<protein>
    <submittedName>
        <fullName evidence="1">Glycosyl transferase</fullName>
    </submittedName>
</protein>
<dbReference type="EMBL" id="KY115228">
    <property type="protein sequence ID" value="AQU71786.1"/>
    <property type="molecule type" value="Genomic_DNA"/>
</dbReference>
<sequence length="413" mass="47733">MSSLIAIYHPSYHQGGTEVLFSRLVDVLIKSGNSIAVIDYENGILNTNLKKEGVTYYNVNSNEWYLLLDTYTFLISARNIMRFLFICKDHEIKNPKVMFWQLHPSELYSGHFPYTARIKSLLGYHFLRYFLKLIPGVTPFRKTIEQLTRNNNLKIMDEACLRESSWVLDCEIMENYLPLLTGLKQRNTVRYYSNSDKNTVDADFNVAIISRLDEFKTAGVIKSITDILAYDSRILIHVVGDGKDRGLIQEKFKNVSNVFFHGFIINSELDDFFISYNIRLLFAMGTSALEGVSRGVPTVLLPCADKPLKDNYVYKFIHDQCGYSLGEYLQTPFCSKGYYSMVDVFNKYFENINKIHIDTLLFFNTYYAEENVNTKIINSISNVPVFNLRHEYVSSTSRFLVNFMNSIKNKSGI</sequence>
<organism evidence="1">
    <name type="scientific">Escherichia coli O2:H49</name>
    <dbReference type="NCBI Taxonomy" id="1963784"/>
    <lineage>
        <taxon>Bacteria</taxon>
        <taxon>Pseudomonadati</taxon>
        <taxon>Pseudomonadota</taxon>
        <taxon>Gammaproteobacteria</taxon>
        <taxon>Enterobacterales</taxon>
        <taxon>Enterobacteriaceae</taxon>
        <taxon>Escherichia</taxon>
    </lineage>
</organism>